<dbReference type="OrthoDB" id="5450382at2"/>
<evidence type="ECO:0000313" key="2">
    <source>
        <dbReference type="EMBL" id="AGW12247.1"/>
    </source>
</evidence>
<feature type="chain" id="PRO_5004588142" description="Lipoprotein" evidence="1">
    <location>
        <begin position="32"/>
        <end position="256"/>
    </location>
</feature>
<organism evidence="2 3">
    <name type="scientific">Megalodesulfovibrio gigas (strain ATCC 19364 / DSM 1382 / NCIMB 9332 / VKM B-1759)</name>
    <name type="common">Desulfovibrio gigas</name>
    <dbReference type="NCBI Taxonomy" id="1121448"/>
    <lineage>
        <taxon>Bacteria</taxon>
        <taxon>Pseudomonadati</taxon>
        <taxon>Thermodesulfobacteriota</taxon>
        <taxon>Desulfovibrionia</taxon>
        <taxon>Desulfovibrionales</taxon>
        <taxon>Desulfovibrionaceae</taxon>
        <taxon>Megalodesulfovibrio</taxon>
    </lineage>
</organism>
<dbReference type="STRING" id="1121448.DGI_0320"/>
<dbReference type="PROSITE" id="PS51257">
    <property type="entry name" value="PROKAR_LIPOPROTEIN"/>
    <property type="match status" value="1"/>
</dbReference>
<proteinExistence type="predicted"/>
<sequence>MKLRYLILVGLVLGSLALAGCQGTASQQAHAQADQAMYQPVTYANQNVQGPALVVIPGEFKSVNVSFANKITPNNIADWGELELSKANFQVLERTDLGPMLEEVALAANMGDVSGLSKFRKGKFETTRWFVKFDILKAEPVASVQQGFDGRALAGIAGGILGQTVGYGAGVAAEAGVGSVHSSEAAGIWIVGMRYKILDASTGQQVSTGYFEEKMEIGATSGGALGFSKSEQHGVTLDTMSQRLVQRAVQEIDRKK</sequence>
<accession>T2G8M3</accession>
<dbReference type="Proteomes" id="UP000016587">
    <property type="component" value="Chromosome"/>
</dbReference>
<keyword evidence="3" id="KW-1185">Reference proteome</keyword>
<name>T2G8M3_MEGG1</name>
<dbReference type="HOGENOM" id="CLU_1105746_0_0_7"/>
<reference evidence="3" key="2">
    <citation type="submission" date="2013-07" db="EMBL/GenBank/DDBJ databases">
        <authorList>
            <person name="Morais-Silva F.O."/>
            <person name="Rezende A.M."/>
            <person name="Pimentel C."/>
            <person name="Resende D.M."/>
            <person name="Santos C.I."/>
            <person name="Clemente C."/>
            <person name="de Oliveira L.M."/>
            <person name="da Silva S.M."/>
            <person name="Costa D.A."/>
            <person name="Varela-Raposo A."/>
            <person name="Horacio E.C.A."/>
            <person name="Matos M."/>
            <person name="Flores O."/>
            <person name="Ruiz J.C."/>
            <person name="Rodrigues-Pousada C."/>
        </authorList>
    </citation>
    <scope>NUCLEOTIDE SEQUENCE [LARGE SCALE GENOMIC DNA]</scope>
    <source>
        <strain evidence="3">ATCC 19364 / DSM 1382 / NCIMB 9332 / VKM B-1759</strain>
    </source>
</reference>
<evidence type="ECO:0008006" key="4">
    <source>
        <dbReference type="Google" id="ProtNLM"/>
    </source>
</evidence>
<dbReference type="KEGG" id="dgg:DGI_0320"/>
<dbReference type="AlphaFoldDB" id="T2G8M3"/>
<dbReference type="eggNOG" id="ENOG502ZC0T">
    <property type="taxonomic scope" value="Bacteria"/>
</dbReference>
<feature type="signal peptide" evidence="1">
    <location>
        <begin position="1"/>
        <end position="31"/>
    </location>
</feature>
<protein>
    <recommendedName>
        <fullName evidence="4">Lipoprotein</fullName>
    </recommendedName>
</protein>
<keyword evidence="1" id="KW-0732">Signal</keyword>
<evidence type="ECO:0000256" key="1">
    <source>
        <dbReference type="SAM" id="SignalP"/>
    </source>
</evidence>
<dbReference type="PATRIC" id="fig|1121448.10.peg.325"/>
<reference evidence="2 3" key="1">
    <citation type="journal article" date="2013" name="J. Bacteriol.">
        <title>Roles of HynAB and Ech, the only two hydrogenases found in the model sulfate reducer Desulfovibrio gigas.</title>
        <authorList>
            <person name="Morais-Silva F.O."/>
            <person name="Santos C.I."/>
            <person name="Rodrigues R."/>
            <person name="Pereira I.A."/>
            <person name="Rodrigues-Pousada C."/>
        </authorList>
    </citation>
    <scope>NUCLEOTIDE SEQUENCE [LARGE SCALE GENOMIC DNA]</scope>
    <source>
        <strain evidence="3">ATCC 19364 / DSM 1382 / NCIMB 9332 / VKM B-1759</strain>
    </source>
</reference>
<gene>
    <name evidence="2" type="ORF">DGI_0320</name>
</gene>
<evidence type="ECO:0000313" key="3">
    <source>
        <dbReference type="Proteomes" id="UP000016587"/>
    </source>
</evidence>
<dbReference type="EMBL" id="CP006585">
    <property type="protein sequence ID" value="AGW12247.1"/>
    <property type="molecule type" value="Genomic_DNA"/>
</dbReference>
<dbReference type="RefSeq" id="WP_021758860.1">
    <property type="nucleotide sequence ID" value="NC_022444.1"/>
</dbReference>